<dbReference type="GO" id="GO:0043161">
    <property type="term" value="P:proteasome-mediated ubiquitin-dependent protein catabolic process"/>
    <property type="evidence" value="ECO:0007669"/>
    <property type="project" value="TreeGrafter"/>
</dbReference>
<evidence type="ECO:0000313" key="5">
    <source>
        <dbReference type="Proteomes" id="UP000887540"/>
    </source>
</evidence>
<dbReference type="GO" id="GO:0005634">
    <property type="term" value="C:nucleus"/>
    <property type="evidence" value="ECO:0007669"/>
    <property type="project" value="TreeGrafter"/>
</dbReference>
<evidence type="ECO:0000256" key="2">
    <source>
        <dbReference type="ARBA" id="ARBA00014939"/>
    </source>
</evidence>
<evidence type="ECO:0000313" key="6">
    <source>
        <dbReference type="WBParaSite" id="ACRNAN_scaffold2041.g21232.t1"/>
    </source>
</evidence>
<dbReference type="Pfam" id="PF10075">
    <property type="entry name" value="CSN8_PSD8_EIF3K"/>
    <property type="match status" value="1"/>
</dbReference>
<dbReference type="AlphaFoldDB" id="A0A914D762"/>
<dbReference type="InterPro" id="IPR006746">
    <property type="entry name" value="26S_Psome_Rpn12"/>
</dbReference>
<reference evidence="6" key="1">
    <citation type="submission" date="2022-11" db="UniProtKB">
        <authorList>
            <consortium name="WormBaseParasite"/>
        </authorList>
    </citation>
    <scope>IDENTIFICATION</scope>
</reference>
<dbReference type="GO" id="GO:0008541">
    <property type="term" value="C:proteasome regulatory particle, lid subcomplex"/>
    <property type="evidence" value="ECO:0007669"/>
    <property type="project" value="TreeGrafter"/>
</dbReference>
<comment type="similarity">
    <text evidence="1">Belongs to the proteasome subunit S14 family.</text>
</comment>
<dbReference type="Proteomes" id="UP000887540">
    <property type="component" value="Unplaced"/>
</dbReference>
<dbReference type="PANTHER" id="PTHR12387">
    <property type="entry name" value="26S PROTEASOME NON-ATPASE REGULATORY SUBUNIT 8"/>
    <property type="match status" value="1"/>
</dbReference>
<dbReference type="GO" id="GO:0005829">
    <property type="term" value="C:cytosol"/>
    <property type="evidence" value="ECO:0007669"/>
    <property type="project" value="TreeGrafter"/>
</dbReference>
<evidence type="ECO:0000256" key="1">
    <source>
        <dbReference type="ARBA" id="ARBA00009627"/>
    </source>
</evidence>
<evidence type="ECO:0000256" key="3">
    <source>
        <dbReference type="ARBA" id="ARBA00022942"/>
    </source>
</evidence>
<name>A0A914D762_9BILA</name>
<dbReference type="InterPro" id="IPR000717">
    <property type="entry name" value="PCI_dom"/>
</dbReference>
<accession>A0A914D762</accession>
<dbReference type="Gene3D" id="1.25.40.990">
    <property type="match status" value="1"/>
</dbReference>
<dbReference type="InterPro" id="IPR033464">
    <property type="entry name" value="CSN8_PSD8_EIF3K"/>
</dbReference>
<proteinExistence type="inferred from homology"/>
<dbReference type="WBParaSite" id="ACRNAN_scaffold2041.g21232.t1">
    <property type="protein sequence ID" value="ACRNAN_scaffold2041.g21232.t1"/>
    <property type="gene ID" value="ACRNAN_scaffold2041.g21232"/>
</dbReference>
<dbReference type="PANTHER" id="PTHR12387:SF0">
    <property type="entry name" value="26S PROTEASOME NON-ATPASE REGULATORY SUBUNIT 8"/>
    <property type="match status" value="1"/>
</dbReference>
<keyword evidence="5" id="KW-1185">Reference proteome</keyword>
<keyword evidence="3" id="KW-0647">Proteasome</keyword>
<organism evidence="5 6">
    <name type="scientific">Acrobeloides nanus</name>
    <dbReference type="NCBI Taxonomy" id="290746"/>
    <lineage>
        <taxon>Eukaryota</taxon>
        <taxon>Metazoa</taxon>
        <taxon>Ecdysozoa</taxon>
        <taxon>Nematoda</taxon>
        <taxon>Chromadorea</taxon>
        <taxon>Rhabditida</taxon>
        <taxon>Tylenchina</taxon>
        <taxon>Cephalobomorpha</taxon>
        <taxon>Cephaloboidea</taxon>
        <taxon>Cephalobidae</taxon>
        <taxon>Acrobeloides</taxon>
    </lineage>
</organism>
<feature type="domain" description="PCI" evidence="4">
    <location>
        <begin position="74"/>
        <end position="242"/>
    </location>
</feature>
<evidence type="ECO:0000259" key="4">
    <source>
        <dbReference type="PROSITE" id="PS50250"/>
    </source>
</evidence>
<protein>
    <recommendedName>
        <fullName evidence="2">26S proteasome non-ATPase regulatory subunit 8</fullName>
    </recommendedName>
</protein>
<sequence length="258" mass="29602">MTSKNKIVQLHGNLLNSLKNKDNTTIGKVLADLKQALSQPNETTGLKEEQLSEILQDYFEATALSSVMRNDMDGFKEAIADVHSFYGTQTKESAKKYLMIGLHLMYLLVTNRLADFHMLLEQVDQSVQQKDPYIFTPVQLEQSLNEGAYNKVILNEKNLPSPYYSIFVQILMDTVRNEISLCLEKSYKSLSIKDAARMLLYENEKDLMTFAQQKHWRLANKEFIFGSELPDAASRNTLDTVRLAKQNIFYAKQLEMIV</sequence>
<dbReference type="PROSITE" id="PS50250">
    <property type="entry name" value="PCI"/>
    <property type="match status" value="1"/>
</dbReference>